<keyword evidence="2" id="KW-0238">DNA-binding</keyword>
<accession>A0ABU4CEK5</accession>
<dbReference type="InterPro" id="IPR018060">
    <property type="entry name" value="HTH_AraC"/>
</dbReference>
<dbReference type="PROSITE" id="PS00041">
    <property type="entry name" value="HTH_ARAC_FAMILY_1"/>
    <property type="match status" value="1"/>
</dbReference>
<feature type="domain" description="HTH araC/xylS-type" evidence="5">
    <location>
        <begin position="143"/>
        <end position="241"/>
    </location>
</feature>
<evidence type="ECO:0000313" key="7">
    <source>
        <dbReference type="Proteomes" id="UP001185737"/>
    </source>
</evidence>
<protein>
    <submittedName>
        <fullName evidence="6">AraC family transcriptional regulator</fullName>
    </submittedName>
</protein>
<evidence type="ECO:0000256" key="3">
    <source>
        <dbReference type="ARBA" id="ARBA00023163"/>
    </source>
</evidence>
<dbReference type="EMBL" id="JAWLKA010000008">
    <property type="protein sequence ID" value="MDV6281997.1"/>
    <property type="molecule type" value="Genomic_DNA"/>
</dbReference>
<dbReference type="SUPFAM" id="SSF46689">
    <property type="entry name" value="Homeodomain-like"/>
    <property type="match status" value="2"/>
</dbReference>
<dbReference type="SMART" id="SM00342">
    <property type="entry name" value="HTH_ARAC"/>
    <property type="match status" value="1"/>
</dbReference>
<keyword evidence="3" id="KW-0804">Transcription</keyword>
<evidence type="ECO:0000313" key="6">
    <source>
        <dbReference type="EMBL" id="MDV6281997.1"/>
    </source>
</evidence>
<organism evidence="6 7">
    <name type="scientific">Rhodococcus jostii</name>
    <dbReference type="NCBI Taxonomy" id="132919"/>
    <lineage>
        <taxon>Bacteria</taxon>
        <taxon>Bacillati</taxon>
        <taxon>Actinomycetota</taxon>
        <taxon>Actinomycetes</taxon>
        <taxon>Mycobacteriales</taxon>
        <taxon>Nocardiaceae</taxon>
        <taxon>Rhodococcus</taxon>
    </lineage>
</organism>
<dbReference type="RefSeq" id="WP_317568873.1">
    <property type="nucleotide sequence ID" value="NZ_JAWLKA010000008.1"/>
</dbReference>
<dbReference type="Proteomes" id="UP001185737">
    <property type="component" value="Unassembled WGS sequence"/>
</dbReference>
<sequence length="255" mass="27507">MPHGQGHLLLSEPGVPAPRVDGLAYDYASDRYAILRHGGGGAPTSIVCGTVRFGHPAARNLVALLPRTIVIEGSPGSASPEADWMRSTLRLIVAERRQLRPGGEEVITRLSDILVIQAIRSWIADDPAGQTGWLGALQDPRIGRTMSLVHRDPAQPWSVASLARETAMSRSAFAARFTELVGEPVMAYVTRWRMQVALDWLRTDDVPVAVLAARLGYASEAAFSRAFKRAVGISPGAARRSPPDTLRESPHLAPA</sequence>
<feature type="region of interest" description="Disordered" evidence="4">
    <location>
        <begin position="234"/>
        <end position="255"/>
    </location>
</feature>
<keyword evidence="7" id="KW-1185">Reference proteome</keyword>
<evidence type="ECO:0000259" key="5">
    <source>
        <dbReference type="PROSITE" id="PS01124"/>
    </source>
</evidence>
<dbReference type="Gene3D" id="1.10.10.60">
    <property type="entry name" value="Homeodomain-like"/>
    <property type="match status" value="1"/>
</dbReference>
<name>A0ABU4CEK5_RHOJO</name>
<evidence type="ECO:0000256" key="1">
    <source>
        <dbReference type="ARBA" id="ARBA00023015"/>
    </source>
</evidence>
<feature type="compositionally biased region" description="Basic and acidic residues" evidence="4">
    <location>
        <begin position="241"/>
        <end position="255"/>
    </location>
</feature>
<dbReference type="PROSITE" id="PS01124">
    <property type="entry name" value="HTH_ARAC_FAMILY_2"/>
    <property type="match status" value="1"/>
</dbReference>
<dbReference type="InterPro" id="IPR018062">
    <property type="entry name" value="HTH_AraC-typ_CS"/>
</dbReference>
<dbReference type="InterPro" id="IPR050204">
    <property type="entry name" value="AraC_XylS_family_regulators"/>
</dbReference>
<evidence type="ECO:0000256" key="4">
    <source>
        <dbReference type="SAM" id="MobiDB-lite"/>
    </source>
</evidence>
<dbReference type="PANTHER" id="PTHR46796:SF7">
    <property type="entry name" value="ARAC FAMILY TRANSCRIPTIONAL REGULATOR"/>
    <property type="match status" value="1"/>
</dbReference>
<gene>
    <name evidence="6" type="ORF">R3Q59_15945</name>
</gene>
<proteinExistence type="predicted"/>
<reference evidence="6 7" key="1">
    <citation type="submission" date="2023-10" db="EMBL/GenBank/DDBJ databases">
        <title>Development of a sustainable strategy for remediation of hydrocarbon-contaminated territories based on the waste exchange concept.</title>
        <authorList>
            <person name="Krivoruchko A."/>
        </authorList>
    </citation>
    <scope>NUCLEOTIDE SEQUENCE [LARGE SCALE GENOMIC DNA]</scope>
    <source>
        <strain evidence="6 7">IEGM 60</strain>
    </source>
</reference>
<comment type="caution">
    <text evidence="6">The sequence shown here is derived from an EMBL/GenBank/DDBJ whole genome shotgun (WGS) entry which is preliminary data.</text>
</comment>
<dbReference type="Pfam" id="PF12852">
    <property type="entry name" value="Cupin_6"/>
    <property type="match status" value="1"/>
</dbReference>
<evidence type="ECO:0000256" key="2">
    <source>
        <dbReference type="ARBA" id="ARBA00023125"/>
    </source>
</evidence>
<dbReference type="InterPro" id="IPR032783">
    <property type="entry name" value="AraC_lig"/>
</dbReference>
<dbReference type="Pfam" id="PF12833">
    <property type="entry name" value="HTH_18"/>
    <property type="match status" value="1"/>
</dbReference>
<dbReference type="PANTHER" id="PTHR46796">
    <property type="entry name" value="HTH-TYPE TRANSCRIPTIONAL ACTIVATOR RHAS-RELATED"/>
    <property type="match status" value="1"/>
</dbReference>
<keyword evidence="1" id="KW-0805">Transcription regulation</keyword>
<dbReference type="InterPro" id="IPR009057">
    <property type="entry name" value="Homeodomain-like_sf"/>
</dbReference>